<dbReference type="AlphaFoldDB" id="A0A9Q7UZE3"/>
<proteinExistence type="predicted"/>
<gene>
    <name evidence="1" type="ORF">CBM2636_MP10284</name>
</gene>
<name>A0A9Q7UZE3_9BURK</name>
<geneLocation type="plasmid" evidence="2">
    <name>cbm2636_mp</name>
</geneLocation>
<keyword evidence="1" id="KW-0614">Plasmid</keyword>
<evidence type="ECO:0000313" key="1">
    <source>
        <dbReference type="EMBL" id="SPD66648.1"/>
    </source>
</evidence>
<accession>A0A9Q7UZE3</accession>
<organism evidence="1 2">
    <name type="scientific">Cupriavidus taiwanensis</name>
    <dbReference type="NCBI Taxonomy" id="164546"/>
    <lineage>
        <taxon>Bacteria</taxon>
        <taxon>Pseudomonadati</taxon>
        <taxon>Pseudomonadota</taxon>
        <taxon>Betaproteobacteria</taxon>
        <taxon>Burkholderiales</taxon>
        <taxon>Burkholderiaceae</taxon>
        <taxon>Cupriavidus</taxon>
    </lineage>
</organism>
<reference evidence="1 2" key="1">
    <citation type="submission" date="2018-01" db="EMBL/GenBank/DDBJ databases">
        <authorList>
            <person name="Clerissi C."/>
        </authorList>
    </citation>
    <scope>NUCLEOTIDE SEQUENCE [LARGE SCALE GENOMIC DNA]</scope>
    <source>
        <strain evidence="1">Cupriavidus taiwanensis SWF 66322</strain>
        <plasmid evidence="2">cbm2636_mp</plasmid>
    </source>
</reference>
<protein>
    <submittedName>
        <fullName evidence="1">Uncharacterized protein</fullName>
    </submittedName>
</protein>
<sequence length="81" mass="9178">MEKILDVVLVVHVQSWTTLTPNTQLPSDQMKPLTDSIQRFNTLRLAWRSNFGLGVSESSWTSTHPRKHGIDNTAQILHPSI</sequence>
<dbReference type="Proteomes" id="UP000254259">
    <property type="component" value="Plasmid CBM2636_mp"/>
</dbReference>
<evidence type="ECO:0000313" key="2">
    <source>
        <dbReference type="Proteomes" id="UP000254259"/>
    </source>
</evidence>
<dbReference type="EMBL" id="LT984814">
    <property type="protein sequence ID" value="SPD66648.1"/>
    <property type="molecule type" value="Genomic_DNA"/>
</dbReference>